<name>A0A5B6VMS4_9ROSI</name>
<feature type="region of interest" description="Disordered" evidence="1">
    <location>
        <begin position="1"/>
        <end position="23"/>
    </location>
</feature>
<dbReference type="AlphaFoldDB" id="A0A5B6VMS4"/>
<sequence length="79" mass="8405">MWHLSSFSEGPCEGIANDNTTDADGSLEVSFLVTGWRDEGSFTGIGPRVSRAGPSVGIVSRFSVTCGYRYLGLQMDQAG</sequence>
<accession>A0A5B6VMS4</accession>
<protein>
    <submittedName>
        <fullName evidence="2">Uncharacterized protein</fullName>
    </submittedName>
</protein>
<evidence type="ECO:0000256" key="1">
    <source>
        <dbReference type="SAM" id="MobiDB-lite"/>
    </source>
</evidence>
<evidence type="ECO:0000313" key="3">
    <source>
        <dbReference type="Proteomes" id="UP000325315"/>
    </source>
</evidence>
<keyword evidence="3" id="KW-1185">Reference proteome</keyword>
<reference evidence="3" key="1">
    <citation type="journal article" date="2019" name="Plant Biotechnol. J.">
        <title>Genome sequencing of the Australian wild diploid species Gossypium australe highlights disease resistance and delayed gland morphogenesis.</title>
        <authorList>
            <person name="Cai Y."/>
            <person name="Cai X."/>
            <person name="Wang Q."/>
            <person name="Wang P."/>
            <person name="Zhang Y."/>
            <person name="Cai C."/>
            <person name="Xu Y."/>
            <person name="Wang K."/>
            <person name="Zhou Z."/>
            <person name="Wang C."/>
            <person name="Geng S."/>
            <person name="Li B."/>
            <person name="Dong Q."/>
            <person name="Hou Y."/>
            <person name="Wang H."/>
            <person name="Ai P."/>
            <person name="Liu Z."/>
            <person name="Yi F."/>
            <person name="Sun M."/>
            <person name="An G."/>
            <person name="Cheng J."/>
            <person name="Zhang Y."/>
            <person name="Shi Q."/>
            <person name="Xie Y."/>
            <person name="Shi X."/>
            <person name="Chang Y."/>
            <person name="Huang F."/>
            <person name="Chen Y."/>
            <person name="Hong S."/>
            <person name="Mi L."/>
            <person name="Sun Q."/>
            <person name="Zhang L."/>
            <person name="Zhou B."/>
            <person name="Peng R."/>
            <person name="Zhang X."/>
            <person name="Liu F."/>
        </authorList>
    </citation>
    <scope>NUCLEOTIDE SEQUENCE [LARGE SCALE GENOMIC DNA]</scope>
    <source>
        <strain evidence="3">cv. PA1801</strain>
    </source>
</reference>
<proteinExistence type="predicted"/>
<gene>
    <name evidence="2" type="ORF">EPI10_016115</name>
</gene>
<organism evidence="2 3">
    <name type="scientific">Gossypium australe</name>
    <dbReference type="NCBI Taxonomy" id="47621"/>
    <lineage>
        <taxon>Eukaryota</taxon>
        <taxon>Viridiplantae</taxon>
        <taxon>Streptophyta</taxon>
        <taxon>Embryophyta</taxon>
        <taxon>Tracheophyta</taxon>
        <taxon>Spermatophyta</taxon>
        <taxon>Magnoliopsida</taxon>
        <taxon>eudicotyledons</taxon>
        <taxon>Gunneridae</taxon>
        <taxon>Pentapetalae</taxon>
        <taxon>rosids</taxon>
        <taxon>malvids</taxon>
        <taxon>Malvales</taxon>
        <taxon>Malvaceae</taxon>
        <taxon>Malvoideae</taxon>
        <taxon>Gossypium</taxon>
    </lineage>
</organism>
<dbReference type="OrthoDB" id="1747031at2759"/>
<dbReference type="Proteomes" id="UP000325315">
    <property type="component" value="Unassembled WGS sequence"/>
</dbReference>
<comment type="caution">
    <text evidence="2">The sequence shown here is derived from an EMBL/GenBank/DDBJ whole genome shotgun (WGS) entry which is preliminary data.</text>
</comment>
<evidence type="ECO:0000313" key="2">
    <source>
        <dbReference type="EMBL" id="KAA3470403.1"/>
    </source>
</evidence>
<dbReference type="EMBL" id="SMMG02000006">
    <property type="protein sequence ID" value="KAA3470403.1"/>
    <property type="molecule type" value="Genomic_DNA"/>
</dbReference>